<dbReference type="Gene3D" id="2.60.40.10">
    <property type="entry name" value="Immunoglobulins"/>
    <property type="match status" value="1"/>
</dbReference>
<keyword evidence="1" id="KW-0472">Membrane</keyword>
<dbReference type="InterPro" id="IPR039089">
    <property type="entry name" value="IGSF6"/>
</dbReference>
<dbReference type="InterPro" id="IPR013783">
    <property type="entry name" value="Ig-like_fold"/>
</dbReference>
<feature type="transmembrane region" description="Helical" evidence="1">
    <location>
        <begin position="150"/>
        <end position="173"/>
    </location>
</feature>
<sequence>VALLFVLNDALLSHCPSHGCLFSTGATDNCHVTVTQPRFQEAEHSAHTANLTCAFSAHGCSPSQPRVLWFRFFTNRHEDLCTPECTNRQKFQVYASSENNYWLQIKNLTVNDSALYFCGIAFADSGSPHSKQTGDGTVLTKRERHKTEEFNSMIIISTLLLLYSITVFTILAVHKLKRKLLNRSGNEGQRTENCKIRSGRIIFRAIAQELQKQRFAEHCHQPVSFIYIAKIDTYIIFCIFIYNT</sequence>
<dbReference type="InterPro" id="IPR036179">
    <property type="entry name" value="Ig-like_dom_sf"/>
</dbReference>
<evidence type="ECO:0000256" key="1">
    <source>
        <dbReference type="SAM" id="Phobius"/>
    </source>
</evidence>
<dbReference type="Proteomes" id="UP000694543">
    <property type="component" value="Unplaced"/>
</dbReference>
<organism evidence="3 4">
    <name type="scientific">Chrysolophus pictus</name>
    <name type="common">Golden pheasant</name>
    <name type="synonym">Phasianus pictus</name>
    <dbReference type="NCBI Taxonomy" id="9089"/>
    <lineage>
        <taxon>Eukaryota</taxon>
        <taxon>Metazoa</taxon>
        <taxon>Chordata</taxon>
        <taxon>Craniata</taxon>
        <taxon>Vertebrata</taxon>
        <taxon>Euteleostomi</taxon>
        <taxon>Archelosauria</taxon>
        <taxon>Archosauria</taxon>
        <taxon>Dinosauria</taxon>
        <taxon>Saurischia</taxon>
        <taxon>Theropoda</taxon>
        <taxon>Coelurosauria</taxon>
        <taxon>Aves</taxon>
        <taxon>Neognathae</taxon>
        <taxon>Galloanserae</taxon>
        <taxon>Galliformes</taxon>
        <taxon>Phasianidae</taxon>
        <taxon>Phasianinae</taxon>
        <taxon>Chrysolophus</taxon>
    </lineage>
</organism>
<dbReference type="PROSITE" id="PS50835">
    <property type="entry name" value="IG_LIKE"/>
    <property type="match status" value="1"/>
</dbReference>
<evidence type="ECO:0000313" key="4">
    <source>
        <dbReference type="Proteomes" id="UP000694543"/>
    </source>
</evidence>
<feature type="domain" description="Ig-like" evidence="2">
    <location>
        <begin position="37"/>
        <end position="134"/>
    </location>
</feature>
<reference evidence="3" key="2">
    <citation type="submission" date="2025-09" db="UniProtKB">
        <authorList>
            <consortium name="Ensembl"/>
        </authorList>
    </citation>
    <scope>IDENTIFICATION</scope>
</reference>
<evidence type="ECO:0000313" key="3">
    <source>
        <dbReference type="Ensembl" id="ENSCPIP00010002933.1"/>
    </source>
</evidence>
<keyword evidence="1" id="KW-1133">Transmembrane helix</keyword>
<dbReference type="InterPro" id="IPR007110">
    <property type="entry name" value="Ig-like_dom"/>
</dbReference>
<accession>A0A8C3PW03</accession>
<dbReference type="Ensembl" id="ENSCPIT00010003458.1">
    <property type="protein sequence ID" value="ENSCPIP00010002933.1"/>
    <property type="gene ID" value="ENSCPIG00010002266.1"/>
</dbReference>
<proteinExistence type="predicted"/>
<dbReference type="PANTHER" id="PTHR15297">
    <property type="entry name" value="IMMUNOGLOBULIN SUPERFAMILY MEMBER 6"/>
    <property type="match status" value="1"/>
</dbReference>
<dbReference type="InterPro" id="IPR013106">
    <property type="entry name" value="Ig_V-set"/>
</dbReference>
<protein>
    <submittedName>
        <fullName evidence="3">Immunoglobulin superfamily member 6</fullName>
    </submittedName>
</protein>
<reference evidence="3" key="1">
    <citation type="submission" date="2025-08" db="UniProtKB">
        <authorList>
            <consortium name="Ensembl"/>
        </authorList>
    </citation>
    <scope>IDENTIFICATION</scope>
</reference>
<keyword evidence="4" id="KW-1185">Reference proteome</keyword>
<dbReference type="SUPFAM" id="SSF48726">
    <property type="entry name" value="Immunoglobulin"/>
    <property type="match status" value="1"/>
</dbReference>
<dbReference type="AlphaFoldDB" id="A0A8C3PW03"/>
<dbReference type="PANTHER" id="PTHR15297:SF2">
    <property type="entry name" value="IMMUNOGLOBULIN SUPERFAMILY MEMBER 6"/>
    <property type="match status" value="1"/>
</dbReference>
<evidence type="ECO:0000259" key="2">
    <source>
        <dbReference type="PROSITE" id="PS50835"/>
    </source>
</evidence>
<dbReference type="Pfam" id="PF07686">
    <property type="entry name" value="V-set"/>
    <property type="match status" value="1"/>
</dbReference>
<name>A0A8C3PW03_CHRPC</name>
<keyword evidence="1" id="KW-0812">Transmembrane</keyword>